<gene>
    <name evidence="1" type="ORF">OVA965_LOCUS37287</name>
    <name evidence="2" type="ORF">TMI583_LOCUS38355</name>
</gene>
<dbReference type="Proteomes" id="UP000682733">
    <property type="component" value="Unassembled WGS sequence"/>
</dbReference>
<reference evidence="1" key="1">
    <citation type="submission" date="2021-02" db="EMBL/GenBank/DDBJ databases">
        <authorList>
            <person name="Nowell W R."/>
        </authorList>
    </citation>
    <scope>NUCLEOTIDE SEQUENCE</scope>
</reference>
<comment type="caution">
    <text evidence="1">The sequence shown here is derived from an EMBL/GenBank/DDBJ whole genome shotgun (WGS) entry which is preliminary data.</text>
</comment>
<evidence type="ECO:0000313" key="3">
    <source>
        <dbReference type="Proteomes" id="UP000677228"/>
    </source>
</evidence>
<organism evidence="1 3">
    <name type="scientific">Didymodactylos carnosus</name>
    <dbReference type="NCBI Taxonomy" id="1234261"/>
    <lineage>
        <taxon>Eukaryota</taxon>
        <taxon>Metazoa</taxon>
        <taxon>Spiralia</taxon>
        <taxon>Gnathifera</taxon>
        <taxon>Rotifera</taxon>
        <taxon>Eurotatoria</taxon>
        <taxon>Bdelloidea</taxon>
        <taxon>Philodinida</taxon>
        <taxon>Philodinidae</taxon>
        <taxon>Didymodactylos</taxon>
    </lineage>
</organism>
<dbReference type="Proteomes" id="UP000677228">
    <property type="component" value="Unassembled WGS sequence"/>
</dbReference>
<dbReference type="EMBL" id="CAJNOK010034958">
    <property type="protein sequence ID" value="CAF1508975.1"/>
    <property type="molecule type" value="Genomic_DNA"/>
</dbReference>
<sequence>RGRSNMLSDFLVMHNSGPFFQLSPAEYKKALRKYPELEEEQDIDYIERSASASMHVGFDAYFDNSTILTQFERLFKLLEFKEVFNNHKIEIIVDNARTHSARAYSLSNFGKGVSTRCPVDQLQWIDDKGATQSLSCYFQQGSNRGKSKGLFEIAVELNCNPSPKSKLRELQQLLAHHPAFQNVVLLS</sequence>
<name>A0A8S2FLW7_9BILA</name>
<protein>
    <submittedName>
        <fullName evidence="1">Uncharacterized protein</fullName>
    </submittedName>
</protein>
<dbReference type="EMBL" id="CAJOBA010057017">
    <property type="protein sequence ID" value="CAF4296989.1"/>
    <property type="molecule type" value="Genomic_DNA"/>
</dbReference>
<proteinExistence type="predicted"/>
<evidence type="ECO:0000313" key="1">
    <source>
        <dbReference type="EMBL" id="CAF1508975.1"/>
    </source>
</evidence>
<accession>A0A8S2FLW7</accession>
<dbReference type="AlphaFoldDB" id="A0A8S2FLW7"/>
<feature type="non-terminal residue" evidence="1">
    <location>
        <position position="1"/>
    </location>
</feature>
<evidence type="ECO:0000313" key="2">
    <source>
        <dbReference type="EMBL" id="CAF4296989.1"/>
    </source>
</evidence>